<keyword evidence="2" id="KW-1185">Reference proteome</keyword>
<dbReference type="EMBL" id="JACWMX010000002">
    <property type="protein sequence ID" value="MBD1392404.1"/>
    <property type="molecule type" value="Genomic_DNA"/>
</dbReference>
<dbReference type="NCBIfam" id="TIGR01987">
    <property type="entry name" value="HI0074"/>
    <property type="match status" value="1"/>
</dbReference>
<dbReference type="SUPFAM" id="SSF81593">
    <property type="entry name" value="Nucleotidyltransferase substrate binding subunit/domain"/>
    <property type="match status" value="1"/>
</dbReference>
<comment type="caution">
    <text evidence="1">The sequence shown here is derived from an EMBL/GenBank/DDBJ whole genome shotgun (WGS) entry which is preliminary data.</text>
</comment>
<dbReference type="Proteomes" id="UP000619078">
    <property type="component" value="Unassembled WGS sequence"/>
</dbReference>
<sequence length="142" mass="16779">MAQGNDIRWLQRFSNYKKALRQLEKFIDKVDLNELEEQGLIKAFEYTYELGWTTLKDYLQFQGITNMVGSRDVIREAFKAELITNGDVWMQMLQSRNLTSHSYNEDTAEEIVNAITETYFNEFKELEAKLEITRSGEQDKLF</sequence>
<name>A0A926NVC6_9SPHI</name>
<reference evidence="1" key="1">
    <citation type="submission" date="2020-09" db="EMBL/GenBank/DDBJ databases">
        <title>Novel species of Mucilaginibacter isolated from a glacier on the Tibetan Plateau.</title>
        <authorList>
            <person name="Liu Q."/>
            <person name="Xin Y.-H."/>
        </authorList>
    </citation>
    <scope>NUCLEOTIDE SEQUENCE</scope>
    <source>
        <strain evidence="1">ZB1P21</strain>
    </source>
</reference>
<accession>A0A926NVC6</accession>
<gene>
    <name evidence="1" type="ORF">IDJ76_04770</name>
</gene>
<proteinExistence type="predicted"/>
<dbReference type="AlphaFoldDB" id="A0A926NVC6"/>
<dbReference type="Pfam" id="PF08780">
    <property type="entry name" value="NTase_sub_bind"/>
    <property type="match status" value="1"/>
</dbReference>
<organism evidence="1 2">
    <name type="scientific">Mucilaginibacter glaciei</name>
    <dbReference type="NCBI Taxonomy" id="2772109"/>
    <lineage>
        <taxon>Bacteria</taxon>
        <taxon>Pseudomonadati</taxon>
        <taxon>Bacteroidota</taxon>
        <taxon>Sphingobacteriia</taxon>
        <taxon>Sphingobacteriales</taxon>
        <taxon>Sphingobacteriaceae</taxon>
        <taxon>Mucilaginibacter</taxon>
    </lineage>
</organism>
<dbReference type="RefSeq" id="WP_191161310.1">
    <property type="nucleotide sequence ID" value="NZ_JACWMX010000002.1"/>
</dbReference>
<protein>
    <submittedName>
        <fullName evidence="1">Nucleotidyltransferase substrate binding protein</fullName>
    </submittedName>
</protein>
<dbReference type="Gene3D" id="1.20.120.330">
    <property type="entry name" value="Nucleotidyltransferases domain 2"/>
    <property type="match status" value="1"/>
</dbReference>
<evidence type="ECO:0000313" key="1">
    <source>
        <dbReference type="EMBL" id="MBD1392404.1"/>
    </source>
</evidence>
<evidence type="ECO:0000313" key="2">
    <source>
        <dbReference type="Proteomes" id="UP000619078"/>
    </source>
</evidence>
<dbReference type="InterPro" id="IPR010235">
    <property type="entry name" value="HepT"/>
</dbReference>